<dbReference type="GO" id="GO:0016491">
    <property type="term" value="F:oxidoreductase activity"/>
    <property type="evidence" value="ECO:0007669"/>
    <property type="project" value="UniProtKB-KW"/>
</dbReference>
<dbReference type="Pfam" id="PF01565">
    <property type="entry name" value="FAD_binding_4"/>
    <property type="match status" value="1"/>
</dbReference>
<dbReference type="EMBL" id="JAUJDW010000046">
    <property type="protein sequence ID" value="KAK0647654.1"/>
    <property type="molecule type" value="Genomic_DNA"/>
</dbReference>
<accession>A0AA39Y7U8</accession>
<evidence type="ECO:0000256" key="1">
    <source>
        <dbReference type="ARBA" id="ARBA00005466"/>
    </source>
</evidence>
<keyword evidence="3" id="KW-0274">FAD</keyword>
<keyword evidence="4" id="KW-0560">Oxidoreductase</keyword>
<evidence type="ECO:0000256" key="3">
    <source>
        <dbReference type="ARBA" id="ARBA00022827"/>
    </source>
</evidence>
<evidence type="ECO:0000313" key="8">
    <source>
        <dbReference type="Proteomes" id="UP001175001"/>
    </source>
</evidence>
<comment type="similarity">
    <text evidence="1">Belongs to the oxygen-dependent FAD-linked oxidoreductase family.</text>
</comment>
<keyword evidence="2" id="KW-0285">Flavoprotein</keyword>
<feature type="signal peptide" evidence="5">
    <location>
        <begin position="1"/>
        <end position="20"/>
    </location>
</feature>
<organism evidence="7 8">
    <name type="scientific">Lasiodiplodia hormozganensis</name>
    <dbReference type="NCBI Taxonomy" id="869390"/>
    <lineage>
        <taxon>Eukaryota</taxon>
        <taxon>Fungi</taxon>
        <taxon>Dikarya</taxon>
        <taxon>Ascomycota</taxon>
        <taxon>Pezizomycotina</taxon>
        <taxon>Dothideomycetes</taxon>
        <taxon>Dothideomycetes incertae sedis</taxon>
        <taxon>Botryosphaeriales</taxon>
        <taxon>Botryosphaeriaceae</taxon>
        <taxon>Lasiodiplodia</taxon>
    </lineage>
</organism>
<dbReference type="InterPro" id="IPR016169">
    <property type="entry name" value="FAD-bd_PCMH_sub2"/>
</dbReference>
<dbReference type="AlphaFoldDB" id="A0AA39Y7U8"/>
<dbReference type="PANTHER" id="PTHR42973">
    <property type="entry name" value="BINDING OXIDOREDUCTASE, PUTATIVE (AFU_ORTHOLOGUE AFUA_1G17690)-RELATED"/>
    <property type="match status" value="1"/>
</dbReference>
<feature type="chain" id="PRO_5041368849" evidence="5">
    <location>
        <begin position="21"/>
        <end position="509"/>
    </location>
</feature>
<evidence type="ECO:0000256" key="5">
    <source>
        <dbReference type="SAM" id="SignalP"/>
    </source>
</evidence>
<reference evidence="7" key="1">
    <citation type="submission" date="2023-06" db="EMBL/GenBank/DDBJ databases">
        <title>Multi-omics analyses reveal the molecular pathogenesis toolkit of Lasiodiplodia hormozganensis, a cross-kingdom pathogen.</title>
        <authorList>
            <person name="Felix C."/>
            <person name="Meneses R."/>
            <person name="Goncalves M.F.M."/>
            <person name="Tilleman L."/>
            <person name="Duarte A.S."/>
            <person name="Jorrin-Novo J.V."/>
            <person name="Van De Peer Y."/>
            <person name="Deforce D."/>
            <person name="Van Nieuwerburgh F."/>
            <person name="Esteves A.C."/>
            <person name="Alves A."/>
        </authorList>
    </citation>
    <scope>NUCLEOTIDE SEQUENCE</scope>
    <source>
        <strain evidence="7">CBS 339.90</strain>
    </source>
</reference>
<evidence type="ECO:0000259" key="6">
    <source>
        <dbReference type="PROSITE" id="PS51387"/>
    </source>
</evidence>
<keyword evidence="8" id="KW-1185">Reference proteome</keyword>
<gene>
    <name evidence="7" type="primary">sol5_3</name>
    <name evidence="7" type="ORF">DIS24_g7513</name>
</gene>
<evidence type="ECO:0000256" key="2">
    <source>
        <dbReference type="ARBA" id="ARBA00022630"/>
    </source>
</evidence>
<name>A0AA39Y7U8_9PEZI</name>
<dbReference type="SUPFAM" id="SSF56176">
    <property type="entry name" value="FAD-binding/transporter-associated domain-like"/>
    <property type="match status" value="1"/>
</dbReference>
<feature type="domain" description="FAD-binding PCMH-type" evidence="6">
    <location>
        <begin position="74"/>
        <end position="245"/>
    </location>
</feature>
<dbReference type="InterPro" id="IPR016166">
    <property type="entry name" value="FAD-bd_PCMH"/>
</dbReference>
<dbReference type="PANTHER" id="PTHR42973:SF13">
    <property type="entry name" value="FAD-BINDING PCMH-TYPE DOMAIN-CONTAINING PROTEIN"/>
    <property type="match status" value="1"/>
</dbReference>
<dbReference type="PROSITE" id="PS51387">
    <property type="entry name" value="FAD_PCMH"/>
    <property type="match status" value="1"/>
</dbReference>
<keyword evidence="5" id="KW-0732">Signal</keyword>
<comment type="caution">
    <text evidence="7">The sequence shown here is derived from an EMBL/GenBank/DDBJ whole genome shotgun (WGS) entry which is preliminary data.</text>
</comment>
<dbReference type="InterPro" id="IPR006094">
    <property type="entry name" value="Oxid_FAD_bind_N"/>
</dbReference>
<dbReference type="Gene3D" id="3.30.465.10">
    <property type="match status" value="1"/>
</dbReference>
<dbReference type="Gene3D" id="3.40.462.20">
    <property type="match status" value="1"/>
</dbReference>
<evidence type="ECO:0000313" key="7">
    <source>
        <dbReference type="EMBL" id="KAK0647654.1"/>
    </source>
</evidence>
<dbReference type="InterPro" id="IPR050416">
    <property type="entry name" value="FAD-linked_Oxidoreductase"/>
</dbReference>
<dbReference type="InterPro" id="IPR036318">
    <property type="entry name" value="FAD-bd_PCMH-like_sf"/>
</dbReference>
<dbReference type="Proteomes" id="UP001175001">
    <property type="component" value="Unassembled WGS sequence"/>
</dbReference>
<evidence type="ECO:0000256" key="4">
    <source>
        <dbReference type="ARBA" id="ARBA00023002"/>
    </source>
</evidence>
<protein>
    <submittedName>
        <fullName evidence="7">Bifunctional solanapyrone synthase</fullName>
    </submittedName>
</protein>
<dbReference type="GO" id="GO:0071949">
    <property type="term" value="F:FAD binding"/>
    <property type="evidence" value="ECO:0007669"/>
    <property type="project" value="InterPro"/>
</dbReference>
<proteinExistence type="inferred from homology"/>
<sequence>MPPTLFSLALIFAGIALTNASALNFQGLRIQSHPNEAISHGCHRACSQLSTSFGSVLHYPEHDRNFTIWDAKQQEVRPACRVEPSNAAEVARVLEILVGNWCRFAVKGGGHSRHPDDSNSVGGVTVDLDRMNAVEVAADRASARVGGGATLSQVYRALEQYDLSFVGGLVATVGVGGFTLGGGRSALSNRYGWALDNVYEYEVVLANGTITTASENQNPDLYFALRGGSNNFGIVTTFTVRTFPQGPVLNARVVYSDDQTEQVLDRVFDLFADPELTSDEDMGYEIYFRYNQTGDFFMLDSAQRYARPIESPAVFQAINQIPALSRTTQIDTMSNVVSSGGEMGTVRHLFDTTSSLPSRALLTQAIQIFKEEITAIKTVTDLHPVLICYPIQTNAIAAMKQRGGNALGIDQDEPLFVFLVSTGWSSAEEDADVFTMSANTIARIESAAKELGVAHPYRYINYARKGEAEAIFARYGEANVQRMKEIQRAVDPDGVFTSHGLWTGFMKLL</sequence>